<accession>A0ABN6RIB2</accession>
<dbReference type="Proteomes" id="UP001064971">
    <property type="component" value="Chromosome"/>
</dbReference>
<keyword evidence="2" id="KW-0203">Cytokinin biosynthesis</keyword>
<dbReference type="InterPro" id="IPR031100">
    <property type="entry name" value="LOG_fam"/>
</dbReference>
<evidence type="ECO:0000313" key="3">
    <source>
        <dbReference type="EMBL" id="BDP43111.1"/>
    </source>
</evidence>
<dbReference type="InterPro" id="IPR005269">
    <property type="entry name" value="LOG"/>
</dbReference>
<keyword evidence="2" id="KW-0378">Hydrolase</keyword>
<proteinExistence type="inferred from homology"/>
<reference evidence="3" key="1">
    <citation type="submission" date="2022-07" db="EMBL/GenBank/DDBJ databases">
        <title>Complete Genome Sequence of the Radioresistant Bacterium Deinococcus aetherius ST0316, Isolated from the Air Dust collected in Lower Stratosphere above Japan.</title>
        <authorList>
            <person name="Satoh K."/>
            <person name="Hagiwara K."/>
            <person name="Katsumata K."/>
            <person name="Kubo A."/>
            <person name="Yokobori S."/>
            <person name="Yamagishi A."/>
            <person name="Oono Y."/>
            <person name="Narumi I."/>
        </authorList>
    </citation>
    <scope>NUCLEOTIDE SEQUENCE</scope>
    <source>
        <strain evidence="3">ST0316</strain>
    </source>
</reference>
<sequence length="183" mass="19469">MFLGGSGAAKEVYVEAARHLGRELARRGLTLVYGGGRIGLMGVIADAALAAGGQVIGVIPRHLVEREVAHPGLSDLRVVGDMLERKALMAELSDAFLALPGGYGTLDELFEMLTWTQIGTQAKACGVLNVAGYYDPLLAWVDHAVREGLVRPGHRDLLLSGDDVGTLLDDLAAWTLPEMPRLA</sequence>
<protein>
    <recommendedName>
        <fullName evidence="2">Cytokinin riboside 5'-monophosphate phosphoribohydrolase</fullName>
        <ecNumber evidence="2">3.2.2.n1</ecNumber>
    </recommendedName>
</protein>
<evidence type="ECO:0000256" key="2">
    <source>
        <dbReference type="RuleBase" id="RU363015"/>
    </source>
</evidence>
<dbReference type="NCBIfam" id="TIGR00730">
    <property type="entry name" value="Rossman fold protein, TIGR00730 family"/>
    <property type="match status" value="1"/>
</dbReference>
<dbReference type="Gene3D" id="3.40.50.450">
    <property type="match status" value="1"/>
</dbReference>
<dbReference type="PANTHER" id="PTHR31223:SF70">
    <property type="entry name" value="LOG FAMILY PROTEIN YJL055W"/>
    <property type="match status" value="1"/>
</dbReference>
<dbReference type="PANTHER" id="PTHR31223">
    <property type="entry name" value="LOG FAMILY PROTEIN YJL055W"/>
    <property type="match status" value="1"/>
</dbReference>
<organism evidence="3 4">
    <name type="scientific">Deinococcus aetherius</name>
    <dbReference type="NCBI Taxonomy" id="200252"/>
    <lineage>
        <taxon>Bacteria</taxon>
        <taxon>Thermotogati</taxon>
        <taxon>Deinococcota</taxon>
        <taxon>Deinococci</taxon>
        <taxon>Deinococcales</taxon>
        <taxon>Deinococcaceae</taxon>
        <taxon>Deinococcus</taxon>
    </lineage>
</organism>
<dbReference type="SUPFAM" id="SSF102405">
    <property type="entry name" value="MCP/YpsA-like"/>
    <property type="match status" value="1"/>
</dbReference>
<name>A0ABN6RIB2_9DEIO</name>
<evidence type="ECO:0000256" key="1">
    <source>
        <dbReference type="ARBA" id="ARBA00006763"/>
    </source>
</evidence>
<dbReference type="EC" id="3.2.2.n1" evidence="2"/>
<gene>
    <name evidence="3" type="ORF">DAETH_30800</name>
</gene>
<dbReference type="Pfam" id="PF03641">
    <property type="entry name" value="Lysine_decarbox"/>
    <property type="match status" value="1"/>
</dbReference>
<keyword evidence="4" id="KW-1185">Reference proteome</keyword>
<comment type="similarity">
    <text evidence="1 2">Belongs to the LOG family.</text>
</comment>
<evidence type="ECO:0000313" key="4">
    <source>
        <dbReference type="Proteomes" id="UP001064971"/>
    </source>
</evidence>
<dbReference type="EMBL" id="AP026560">
    <property type="protein sequence ID" value="BDP43111.1"/>
    <property type="molecule type" value="Genomic_DNA"/>
</dbReference>